<dbReference type="PROSITE" id="PS50022">
    <property type="entry name" value="FA58C_3"/>
    <property type="match status" value="1"/>
</dbReference>
<evidence type="ECO:0000259" key="3">
    <source>
        <dbReference type="PROSITE" id="PS50022"/>
    </source>
</evidence>
<dbReference type="Gene3D" id="3.20.20.80">
    <property type="entry name" value="Glycosidases"/>
    <property type="match status" value="2"/>
</dbReference>
<dbReference type="SUPFAM" id="SSF51445">
    <property type="entry name" value="(Trans)glycosidases"/>
    <property type="match status" value="1"/>
</dbReference>
<dbReference type="CDD" id="cd00161">
    <property type="entry name" value="beta-trefoil_Ricin-like"/>
    <property type="match status" value="1"/>
</dbReference>
<dbReference type="InterPro" id="IPR017853">
    <property type="entry name" value="GH"/>
</dbReference>
<dbReference type="SUPFAM" id="SSF50370">
    <property type="entry name" value="Ricin B-like lectins"/>
    <property type="match status" value="1"/>
</dbReference>
<reference evidence="5" key="1">
    <citation type="journal article" date="2019" name="Int. J. Syst. Evol. Microbiol.">
        <title>The Global Catalogue of Microorganisms (GCM) 10K type strain sequencing project: providing services to taxonomists for standard genome sequencing and annotation.</title>
        <authorList>
            <consortium name="The Broad Institute Genomics Platform"/>
            <consortium name="The Broad Institute Genome Sequencing Center for Infectious Disease"/>
            <person name="Wu L."/>
            <person name="Ma J."/>
        </authorList>
    </citation>
    <scope>NUCLEOTIDE SEQUENCE [LARGE SCALE GENOMIC DNA]</scope>
    <source>
        <strain evidence="5">CCM 8604</strain>
    </source>
</reference>
<dbReference type="InterPro" id="IPR000421">
    <property type="entry name" value="FA58C"/>
</dbReference>
<dbReference type="SUPFAM" id="SSF49785">
    <property type="entry name" value="Galactose-binding domain-like"/>
    <property type="match status" value="2"/>
</dbReference>
<evidence type="ECO:0000256" key="1">
    <source>
        <dbReference type="SAM" id="MobiDB-lite"/>
    </source>
</evidence>
<evidence type="ECO:0000313" key="4">
    <source>
        <dbReference type="EMBL" id="MFD0704477.1"/>
    </source>
</evidence>
<feature type="region of interest" description="Disordered" evidence="1">
    <location>
        <begin position="1487"/>
        <end position="1519"/>
    </location>
</feature>
<dbReference type="InterPro" id="IPR039743">
    <property type="entry name" value="6GAL/EXGAL"/>
</dbReference>
<comment type="caution">
    <text evidence="4">The sequence shown here is derived from an EMBL/GenBank/DDBJ whole genome shotgun (WGS) entry which is preliminary data.</text>
</comment>
<dbReference type="RefSeq" id="WP_377938009.1">
    <property type="nucleotide sequence ID" value="NZ_JBHTHQ010000012.1"/>
</dbReference>
<keyword evidence="2" id="KW-0472">Membrane</keyword>
<dbReference type="EMBL" id="JBHTHQ010000012">
    <property type="protein sequence ID" value="MFD0704477.1"/>
    <property type="molecule type" value="Genomic_DNA"/>
</dbReference>
<organism evidence="4 5">
    <name type="scientific">Alloscardovia venturai</name>
    <dbReference type="NCBI Taxonomy" id="1769421"/>
    <lineage>
        <taxon>Bacteria</taxon>
        <taxon>Bacillati</taxon>
        <taxon>Actinomycetota</taxon>
        <taxon>Actinomycetes</taxon>
        <taxon>Bifidobacteriales</taxon>
        <taxon>Bifidobacteriaceae</taxon>
        <taxon>Alloscardovia</taxon>
    </lineage>
</organism>
<proteinExistence type="predicted"/>
<dbReference type="Proteomes" id="UP001597036">
    <property type="component" value="Unassembled WGS sequence"/>
</dbReference>
<dbReference type="Gene3D" id="2.60.120.260">
    <property type="entry name" value="Galactose-binding domain-like"/>
    <property type="match status" value="2"/>
</dbReference>
<keyword evidence="5" id="KW-1185">Reference proteome</keyword>
<evidence type="ECO:0000313" key="5">
    <source>
        <dbReference type="Proteomes" id="UP001597036"/>
    </source>
</evidence>
<dbReference type="InterPro" id="IPR035992">
    <property type="entry name" value="Ricin_B-like_lectins"/>
</dbReference>
<keyword evidence="2" id="KW-0812">Transmembrane</keyword>
<dbReference type="PANTHER" id="PTHR42767:SF1">
    <property type="entry name" value="ENDO-BETA-1,6-GALACTANASE-LIKE DOMAIN-CONTAINING PROTEIN"/>
    <property type="match status" value="1"/>
</dbReference>
<protein>
    <submittedName>
        <fullName evidence="4">Discoidin domain-containing protein</fullName>
    </submittedName>
</protein>
<dbReference type="PANTHER" id="PTHR42767">
    <property type="entry name" value="ENDO-BETA-1,6-GALACTANASE"/>
    <property type="match status" value="1"/>
</dbReference>
<accession>A0ABW2Y8T0</accession>
<name>A0ABW2Y8T0_9BIFI</name>
<keyword evidence="2" id="KW-1133">Transmembrane helix</keyword>
<sequence length="1554" mass="168107">MKFIEKHLKMGKYLAVSMVAIAVLFSGIMPSSLRSAFAAEKDDNVTIVTPNPWYYHDDFEGWGTSLAWLANATGSYGEQGSIKTSSGDAAADKQALAYGKQLREDFYKAIFSSDGLNLNMARYNIGGGNASDVAYGYPFMRQGAAVPGYWADDIDGSAGIYGKDVDGHAITSRQSDKTKLDKAFDPTKDAHYDWSKGASQEWWLKHGIETGDIDQVETFANSAPWFMTTSGYVMGGTDSNANNLSDPEKFAQYLVTVTNYLERKYNFTVSTIEGMNESETNYWGAPSKRATLDLSNPDKSGMTRELLNYYWTKYYADKDKGVTPYSKDVKKPQEGMHIDNAQQQKLILALKQALAASGNDHTRIAATDATDSGHLVDSYNKYSQDVKNSVEQLNTHSYGTTNQRVVRDIAQGSATKLSMSEVDGSWQSGGFDPFNANFSNGLGMAGKINSDVYALQSKDFTFWQVVEDLYNMSTGSSDINGNVAKIKGENTNWGTVLIDFDCTVAGKDGKLYSERTWLNNGKSTQGIAPCTVLANSKYNAVRAYTKFIHKGDKVITNSSTADNFTATSKDGKTQTLIHRNTSDHTQTLVIDLSRYGNIAQNASGTAYLTTAPRALDSQLGATISYLNKFSNIKQPSNAVVIDAKNKTATVTIPAKSIMSIQLSGISGAAQEAAAVHDNEFYQIIGKQSGLAVSRIAQGDSALSLSQPAAESASAKNQIWKFTPADATSAVRSSLRVYKLSAPDGRVLVQRGETNALADPDSAEARSSAAHWILNTENGSEWQIVNALVNSHARQALDVDGSKSSPGTKVGLWLSSAADNQTFTFRSIKPIGTKSVSLQTAQGVVPKSLVHTITPQYSWGYGNPAHVTWDSASIARDVQQQGTYTINGTAINEFGIEFPVHATLYVGDFTVVDPTSVTVLPHTSMSVLVGEVSRRPIYAHVRASEPIEIARDKVNWNYAGVEAKLASAKSGDVIVVSGYVELNGQKLTTQLRVYVMDAIPVNVADTQTNVSVNVQQQQYGKALNWNKLTDGDTHTEAWVTWGETTPEARTPEALIDFGDQSREVFSASITYLDQTPASVYAQYTSDGVTWLPFGTQINAPTGKVTFQSSDRTPVQARQIRIVNSAPDGTFMNASEIEVLATPTVSSPHNIASTAGTHFSVNVQEGDTGSKAIDGDVTAKGWSTWGTSSAENPVATFTFDQPQNITEVKTIFYRDGRASWPKSQTLEYQDENDQWKTVGSKDGWYVQPHADEDSSTDVDTPTVSFQLSHPVTAKAVRITNVLQDTGVYINVAEIQVFSRGGLAHPRQASDASLADLRVDGQTIHGFDSTVKDYTLTVPAGKGIPVIQAFAADAVARVKVENSAFSDDSIVAAVVRVTSADGKKNETYTVRILTPSVQLNKSTVRRGEKIHTTVTHLIPGKKYSLWLHSTPQHLMDVTSDDTGTAQVGITVPAGAQVGNHSVALTANGGMTVLAQAYLSIIEETQVTPIMQNSSSKPGAYQETKRQNTKNLSKNSKNSDRVLSSTGAQVSGVLGIALCALAVGGVLSVRRLRKHVRD</sequence>
<feature type="transmembrane region" description="Helical" evidence="2">
    <location>
        <begin position="1526"/>
        <end position="1545"/>
    </location>
</feature>
<dbReference type="InterPro" id="IPR008979">
    <property type="entry name" value="Galactose-bd-like_sf"/>
</dbReference>
<dbReference type="Pfam" id="PF00754">
    <property type="entry name" value="F5_F8_type_C"/>
    <property type="match status" value="1"/>
</dbReference>
<feature type="domain" description="F5/8 type C" evidence="3">
    <location>
        <begin position="1132"/>
        <end position="1297"/>
    </location>
</feature>
<evidence type="ECO:0000256" key="2">
    <source>
        <dbReference type="SAM" id="Phobius"/>
    </source>
</evidence>
<gene>
    <name evidence="4" type="ORF">ACFQY8_01755</name>
</gene>
<dbReference type="Gene3D" id="2.80.10.50">
    <property type="match status" value="1"/>
</dbReference>